<gene>
    <name evidence="3" type="ORF">lpari_03112</name>
</gene>
<accession>A0A1E5JN34</accession>
<dbReference type="EMBL" id="LSOG01000083">
    <property type="protein sequence ID" value="OEH45924.1"/>
    <property type="molecule type" value="Genomic_DNA"/>
</dbReference>
<keyword evidence="2" id="KW-0472">Membrane</keyword>
<proteinExistence type="predicted"/>
<feature type="compositionally biased region" description="Polar residues" evidence="1">
    <location>
        <begin position="120"/>
        <end position="135"/>
    </location>
</feature>
<keyword evidence="2" id="KW-0812">Transmembrane</keyword>
<reference evidence="3 4" key="1">
    <citation type="submission" date="2016-02" db="EMBL/GenBank/DDBJ databases">
        <title>Secondary metabolites in Legionella.</title>
        <authorList>
            <person name="Tobias N.J."/>
            <person name="Bode H.B."/>
        </authorList>
    </citation>
    <scope>NUCLEOTIDE SEQUENCE [LARGE SCALE GENOMIC DNA]</scope>
    <source>
        <strain evidence="3 4">DSM 19216</strain>
    </source>
</reference>
<feature type="compositionally biased region" description="Basic and acidic residues" evidence="1">
    <location>
        <begin position="23"/>
        <end position="39"/>
    </location>
</feature>
<dbReference type="AlphaFoldDB" id="A0A1E5JN34"/>
<organism evidence="3 4">
    <name type="scientific">Legionella parisiensis</name>
    <dbReference type="NCBI Taxonomy" id="45071"/>
    <lineage>
        <taxon>Bacteria</taxon>
        <taxon>Pseudomonadati</taxon>
        <taxon>Pseudomonadota</taxon>
        <taxon>Gammaproteobacteria</taxon>
        <taxon>Legionellales</taxon>
        <taxon>Legionellaceae</taxon>
        <taxon>Legionella</taxon>
    </lineage>
</organism>
<keyword evidence="2" id="KW-1133">Transmembrane helix</keyword>
<feature type="transmembrane region" description="Helical" evidence="2">
    <location>
        <begin position="156"/>
        <end position="181"/>
    </location>
</feature>
<evidence type="ECO:0000256" key="1">
    <source>
        <dbReference type="SAM" id="MobiDB-lite"/>
    </source>
</evidence>
<name>A0A1E5JN34_9GAMM</name>
<evidence type="ECO:0000313" key="4">
    <source>
        <dbReference type="Proteomes" id="UP000095229"/>
    </source>
</evidence>
<dbReference type="Proteomes" id="UP000095229">
    <property type="component" value="Unassembled WGS sequence"/>
</dbReference>
<keyword evidence="4" id="KW-1185">Reference proteome</keyword>
<feature type="region of interest" description="Disordered" evidence="1">
    <location>
        <begin position="20"/>
        <end position="49"/>
    </location>
</feature>
<comment type="caution">
    <text evidence="3">The sequence shown here is derived from an EMBL/GenBank/DDBJ whole genome shotgun (WGS) entry which is preliminary data.</text>
</comment>
<protein>
    <submittedName>
        <fullName evidence="3">Uncharacterized protein</fullName>
    </submittedName>
</protein>
<feature type="region of interest" description="Disordered" evidence="1">
    <location>
        <begin position="119"/>
        <end position="144"/>
    </location>
</feature>
<dbReference type="PATRIC" id="fig|45071.7.peg.3335"/>
<evidence type="ECO:0000256" key="2">
    <source>
        <dbReference type="SAM" id="Phobius"/>
    </source>
</evidence>
<sequence>MGFFMQKKYDSTTMDVQKKEKKKVSWVDDKTEGKIEKGNPPHGTGASPRKEIMNQKFKELVSQGYTKIEAAALIGKSSQKVGTTYVHGEEIPKFIFTDPIFYASAEEIEQRKLLREKLATPSSKNVHPKQSSSQDVEIFYPPQSGSKNVEKEANRYSFFSTMSIGVGIAALAVAATIGIVASNK</sequence>
<evidence type="ECO:0000313" key="3">
    <source>
        <dbReference type="EMBL" id="OEH45924.1"/>
    </source>
</evidence>